<dbReference type="GeneID" id="102746453"/>
<dbReference type="GO" id="GO:0000226">
    <property type="term" value="P:microtubule cytoskeleton organization"/>
    <property type="evidence" value="ECO:0007669"/>
    <property type="project" value="TreeGrafter"/>
</dbReference>
<dbReference type="GO" id="GO:0036064">
    <property type="term" value="C:ciliary basal body"/>
    <property type="evidence" value="ECO:0007669"/>
    <property type="project" value="TreeGrafter"/>
</dbReference>
<dbReference type="OrthoDB" id="277439at2759"/>
<dbReference type="Proteomes" id="UP000245341">
    <property type="component" value="Unplaced"/>
</dbReference>
<dbReference type="RefSeq" id="XP_006750769.1">
    <property type="nucleotide sequence ID" value="XM_006750706.1"/>
</dbReference>
<evidence type="ECO:0000313" key="5">
    <source>
        <dbReference type="Proteomes" id="UP000245341"/>
    </source>
</evidence>
<proteinExistence type="predicted"/>
<dbReference type="STRING" id="9713.A0A2U3Z456"/>
<dbReference type="Gene3D" id="3.30.470.20">
    <property type="entry name" value="ATP-grasp fold, B domain"/>
    <property type="match status" value="1"/>
</dbReference>
<dbReference type="AlphaFoldDB" id="A0A2U3Z456"/>
<dbReference type="PANTHER" id="PTHR12241:SF118">
    <property type="entry name" value="TUBULIN POLYGLUTAMYLASE TTLL2-RELATED"/>
    <property type="match status" value="1"/>
</dbReference>
<organism evidence="5 6">
    <name type="scientific">Leptonychotes weddellii</name>
    <name type="common">Weddell seal</name>
    <name type="synonym">Otaria weddellii</name>
    <dbReference type="NCBI Taxonomy" id="9713"/>
    <lineage>
        <taxon>Eukaryota</taxon>
        <taxon>Metazoa</taxon>
        <taxon>Chordata</taxon>
        <taxon>Craniata</taxon>
        <taxon>Vertebrata</taxon>
        <taxon>Euteleostomi</taxon>
        <taxon>Mammalia</taxon>
        <taxon>Eutheria</taxon>
        <taxon>Laurasiatheria</taxon>
        <taxon>Carnivora</taxon>
        <taxon>Caniformia</taxon>
        <taxon>Pinnipedia</taxon>
        <taxon>Phocidae</taxon>
        <taxon>Monachinae</taxon>
        <taxon>Lobodontini</taxon>
        <taxon>Leptonychotes</taxon>
    </lineage>
</organism>
<dbReference type="GO" id="GO:0005524">
    <property type="term" value="F:ATP binding"/>
    <property type="evidence" value="ECO:0007669"/>
    <property type="project" value="UniProtKB-KW"/>
</dbReference>
<dbReference type="GO" id="GO:0015631">
    <property type="term" value="F:tubulin binding"/>
    <property type="evidence" value="ECO:0007669"/>
    <property type="project" value="TreeGrafter"/>
</dbReference>
<evidence type="ECO:0000256" key="3">
    <source>
        <dbReference type="ARBA" id="ARBA00022840"/>
    </source>
</evidence>
<dbReference type="CTD" id="83887"/>
<dbReference type="SUPFAM" id="SSF56059">
    <property type="entry name" value="Glutathione synthetase ATP-binding domain-like"/>
    <property type="match status" value="1"/>
</dbReference>
<accession>A0A2U3Z456</accession>
<evidence type="ECO:0000256" key="2">
    <source>
        <dbReference type="ARBA" id="ARBA00022741"/>
    </source>
</evidence>
<keyword evidence="3" id="KW-0067">ATP-binding</keyword>
<keyword evidence="5" id="KW-1185">Reference proteome</keyword>
<dbReference type="KEGG" id="lww:102746453"/>
<dbReference type="PANTHER" id="PTHR12241">
    <property type="entry name" value="TUBULIN POLYGLUTAMYLASE"/>
    <property type="match status" value="1"/>
</dbReference>
<keyword evidence="2" id="KW-0547">Nucleotide-binding</keyword>
<sequence length="596" mass="68397">MDNFTLTHEEDSLFRDETRVTAGSAARSREGPRPCGTSTCEHAEEALSSFLQHKAFAPQKRKPYFMAEDKPPGPILKPLVFRVDDSTPKMVQSVLLERGWDKFDEGEQNVEDWNLYWRTSSFRMTEHVNIKPWQHLNHHPGTTELTRKDHLAKHLKHMKKMYGTPLYEFIPLTFIMPKDYNKFVAEYFREKHVLGAKHSYWICKPAELSRGRGIIIFSDIKDLIFDDTYVVQKYICNPLLVGRYKCDLRIYVCVTGFKPLTIYIYQEGLVRFATEKFDLSNLQNNYAHLTNSSINKSGLSYEKIKEVIGHGCKWTLSRFFSYLRSWDVDDLLLWRKINHMVILTVLAIAPSVPFAANCFELFGFDILIDDNLKPWLLEVNFSPALSVDCSADVSVKRKLIHDTIELIYSQGLRNERMECRDGAKGSRSVSLAKLDMGRLNKACSALSCESLLQLTGRTFKDESAVKKAIKICPENKHASQPREMTSRKKDLLLSTKEPPKTKPKLKGRHSTHKTLIPFMSLIQSCVGKTSISPCLPSDNSKVPDLQAGNFVLIFPFNEATFGASRNGLNVRRIIQELQKLMNKQHPHMAEKEAKRR</sequence>
<dbReference type="PROSITE" id="PS51221">
    <property type="entry name" value="TTL"/>
    <property type="match status" value="1"/>
</dbReference>
<gene>
    <name evidence="6" type="primary">TTLL2</name>
</gene>
<evidence type="ECO:0000256" key="4">
    <source>
        <dbReference type="SAM" id="MobiDB-lite"/>
    </source>
</evidence>
<dbReference type="InterPro" id="IPR004344">
    <property type="entry name" value="TTL/TTLL_fam"/>
</dbReference>
<keyword evidence="1" id="KW-0436">Ligase</keyword>
<dbReference type="GO" id="GO:0070740">
    <property type="term" value="F:tubulin-glutamic acid ligase activity"/>
    <property type="evidence" value="ECO:0007669"/>
    <property type="project" value="TreeGrafter"/>
</dbReference>
<name>A0A2U3Z456_LEPWE</name>
<protein>
    <submittedName>
        <fullName evidence="6">Probable tubulin polyglutamylase TTLL2</fullName>
    </submittedName>
</protein>
<reference evidence="6" key="1">
    <citation type="submission" date="2025-08" db="UniProtKB">
        <authorList>
            <consortium name="RefSeq"/>
        </authorList>
    </citation>
    <scope>IDENTIFICATION</scope>
    <source>
        <tissue evidence="6">Liver</tissue>
    </source>
</reference>
<evidence type="ECO:0000313" key="6">
    <source>
        <dbReference type="RefSeq" id="XP_006750769.1"/>
    </source>
</evidence>
<evidence type="ECO:0000256" key="1">
    <source>
        <dbReference type="ARBA" id="ARBA00022598"/>
    </source>
</evidence>
<feature type="region of interest" description="Disordered" evidence="4">
    <location>
        <begin position="18"/>
        <end position="37"/>
    </location>
</feature>
<dbReference type="Pfam" id="PF03133">
    <property type="entry name" value="TTL"/>
    <property type="match status" value="1"/>
</dbReference>